<protein>
    <recommendedName>
        <fullName evidence="3">Protein kinase domain-containing protein</fullName>
    </recommendedName>
</protein>
<reference evidence="1 2" key="1">
    <citation type="journal article" date="2023" name="G3 (Bethesda)">
        <title>A chromosome-level genome assembly of Zasmidium syzygii isolated from banana leaves.</title>
        <authorList>
            <person name="van Westerhoven A.C."/>
            <person name="Mehrabi R."/>
            <person name="Talebi R."/>
            <person name="Steentjes M.B.F."/>
            <person name="Corcolon B."/>
            <person name="Chong P.A."/>
            <person name="Kema G.H.J."/>
            <person name="Seidl M.F."/>
        </authorList>
    </citation>
    <scope>NUCLEOTIDE SEQUENCE [LARGE SCALE GENOMIC DNA]</scope>
    <source>
        <strain evidence="1 2">P124</strain>
    </source>
</reference>
<dbReference type="InterPro" id="IPR011009">
    <property type="entry name" value="Kinase-like_dom_sf"/>
</dbReference>
<accession>A0ABR0EAP2</accession>
<organism evidence="1 2">
    <name type="scientific">Zasmidium cellare</name>
    <name type="common">Wine cellar mold</name>
    <name type="synonym">Racodium cellare</name>
    <dbReference type="NCBI Taxonomy" id="395010"/>
    <lineage>
        <taxon>Eukaryota</taxon>
        <taxon>Fungi</taxon>
        <taxon>Dikarya</taxon>
        <taxon>Ascomycota</taxon>
        <taxon>Pezizomycotina</taxon>
        <taxon>Dothideomycetes</taxon>
        <taxon>Dothideomycetidae</taxon>
        <taxon>Mycosphaerellales</taxon>
        <taxon>Mycosphaerellaceae</taxon>
        <taxon>Zasmidium</taxon>
    </lineage>
</organism>
<evidence type="ECO:0008006" key="3">
    <source>
        <dbReference type="Google" id="ProtNLM"/>
    </source>
</evidence>
<dbReference type="Proteomes" id="UP001305779">
    <property type="component" value="Unassembled WGS sequence"/>
</dbReference>
<keyword evidence="2" id="KW-1185">Reference proteome</keyword>
<proteinExistence type="predicted"/>
<comment type="caution">
    <text evidence="1">The sequence shown here is derived from an EMBL/GenBank/DDBJ whole genome shotgun (WGS) entry which is preliminary data.</text>
</comment>
<gene>
    <name evidence="1" type="ORF">PRZ48_011185</name>
</gene>
<evidence type="ECO:0000313" key="2">
    <source>
        <dbReference type="Proteomes" id="UP001305779"/>
    </source>
</evidence>
<name>A0ABR0EAP2_ZASCE</name>
<sequence>MSTSSYTLCSGSIDQVTLWVVVMRGRAQFDITVHLSRIQGTDLEKQLTTEIEKHRTSLQRGLVPSFEPLHSICKPCLPLLLELAPTKSVCGLSLENFVNAPTYNLELVGENSQIQILGGETCSYAPVLELRPINLADIPQNDLPLFSAKTIRANIDNQESIGSTQGKVSTIDGEVLYFKPRESGREGQFDRELRILLEIQSRGLIMRVPRLQGLVISNETLCTGLLLPLIPAGMDLLHPQTWTLHSLHEKWEAQVRSIVEELHAHYIVWGDVNPGNVVIDEAMDAWVIDFGGGNNAEFVGDGERESVVGDLRGVGRLFGGWLGRRREGVPL</sequence>
<dbReference type="SUPFAM" id="SSF56112">
    <property type="entry name" value="Protein kinase-like (PK-like)"/>
    <property type="match status" value="1"/>
</dbReference>
<evidence type="ECO:0000313" key="1">
    <source>
        <dbReference type="EMBL" id="KAK4498527.1"/>
    </source>
</evidence>
<dbReference type="Gene3D" id="1.10.510.10">
    <property type="entry name" value="Transferase(Phosphotransferase) domain 1"/>
    <property type="match status" value="1"/>
</dbReference>
<dbReference type="EMBL" id="JAXOVC010000008">
    <property type="protein sequence ID" value="KAK4498527.1"/>
    <property type="molecule type" value="Genomic_DNA"/>
</dbReference>